<dbReference type="EMBL" id="BKAJ01000130">
    <property type="protein sequence ID" value="GEP59412.1"/>
    <property type="molecule type" value="Genomic_DNA"/>
</dbReference>
<evidence type="ECO:0000256" key="2">
    <source>
        <dbReference type="ARBA" id="ARBA00023125"/>
    </source>
</evidence>
<sequence>MPTKPAAFVSYLRVSTAKQGAKGLGIEAQRAAVETFAAQESASIAAEYVEVETGKGSDALERRPQLAAALAHARRLKAPVLVAKLCRLGRDVHFISGLMANRVPFVVTELGADADPFLLHLYASLAEKEREMISQRTKVALAAAKRAGRKLGTAGTPKAAARARAARSEQARKANATTRAVIAEIRRAGVTTLKAIAQELELRGVRTPAGRSTWAPAQVSRLLG</sequence>
<dbReference type="InterPro" id="IPR006118">
    <property type="entry name" value="Recombinase_CS"/>
</dbReference>
<proteinExistence type="predicted"/>
<dbReference type="RefSeq" id="WP_147154798.1">
    <property type="nucleotide sequence ID" value="NZ_BKAJ01000130.1"/>
</dbReference>
<evidence type="ECO:0000256" key="5">
    <source>
        <dbReference type="PROSITE-ProRule" id="PRU10137"/>
    </source>
</evidence>
<dbReference type="SUPFAM" id="SSF53041">
    <property type="entry name" value="Resolvase-like"/>
    <property type="match status" value="1"/>
</dbReference>
<keyword evidence="1" id="KW-0229">DNA integration</keyword>
<dbReference type="PANTHER" id="PTHR30461:SF2">
    <property type="entry name" value="SERINE RECOMBINASE PINE-RELATED"/>
    <property type="match status" value="1"/>
</dbReference>
<accession>A0A512NKG0</accession>
<dbReference type="Proteomes" id="UP000321058">
    <property type="component" value="Unassembled WGS sequence"/>
</dbReference>
<dbReference type="Gene3D" id="3.40.50.1390">
    <property type="entry name" value="Resolvase, N-terminal catalytic domain"/>
    <property type="match status" value="1"/>
</dbReference>
<dbReference type="InterPro" id="IPR036162">
    <property type="entry name" value="Resolvase-like_N_sf"/>
</dbReference>
<evidence type="ECO:0000256" key="4">
    <source>
        <dbReference type="PIRSR" id="PIRSR606118-50"/>
    </source>
</evidence>
<dbReference type="GO" id="GO:0003677">
    <property type="term" value="F:DNA binding"/>
    <property type="evidence" value="ECO:0007669"/>
    <property type="project" value="UniProtKB-KW"/>
</dbReference>
<name>A0A512NKG0_9HYPH</name>
<evidence type="ECO:0000259" key="6">
    <source>
        <dbReference type="SMART" id="SM00857"/>
    </source>
</evidence>
<dbReference type="CDD" id="cd00338">
    <property type="entry name" value="Ser_Recombinase"/>
    <property type="match status" value="1"/>
</dbReference>
<dbReference type="PANTHER" id="PTHR30461">
    <property type="entry name" value="DNA-INVERTASE FROM LAMBDOID PROPHAGE"/>
    <property type="match status" value="1"/>
</dbReference>
<keyword evidence="3" id="KW-0233">DNA recombination</keyword>
<dbReference type="InterPro" id="IPR006119">
    <property type="entry name" value="Resolv_N"/>
</dbReference>
<keyword evidence="8" id="KW-1185">Reference proteome</keyword>
<dbReference type="AlphaFoldDB" id="A0A512NKG0"/>
<dbReference type="Pfam" id="PF00239">
    <property type="entry name" value="Resolvase"/>
    <property type="match status" value="1"/>
</dbReference>
<gene>
    <name evidence="7" type="ORF">RSO01_65780</name>
</gene>
<dbReference type="OrthoDB" id="2290206at2"/>
<evidence type="ECO:0000256" key="3">
    <source>
        <dbReference type="ARBA" id="ARBA00023172"/>
    </source>
</evidence>
<feature type="active site" description="O-(5'-phospho-DNA)-serine intermediate" evidence="4 5">
    <location>
        <position position="15"/>
    </location>
</feature>
<evidence type="ECO:0000256" key="1">
    <source>
        <dbReference type="ARBA" id="ARBA00022908"/>
    </source>
</evidence>
<feature type="domain" description="Resolvase/invertase-type recombinase catalytic" evidence="6">
    <location>
        <begin position="8"/>
        <end position="150"/>
    </location>
</feature>
<protein>
    <submittedName>
        <fullName evidence="7">Resolvase</fullName>
    </submittedName>
</protein>
<organism evidence="7 8">
    <name type="scientific">Reyranella soli</name>
    <dbReference type="NCBI Taxonomy" id="1230389"/>
    <lineage>
        <taxon>Bacteria</taxon>
        <taxon>Pseudomonadati</taxon>
        <taxon>Pseudomonadota</taxon>
        <taxon>Alphaproteobacteria</taxon>
        <taxon>Hyphomicrobiales</taxon>
        <taxon>Reyranellaceae</taxon>
        <taxon>Reyranella</taxon>
    </lineage>
</organism>
<evidence type="ECO:0000313" key="7">
    <source>
        <dbReference type="EMBL" id="GEP59412.1"/>
    </source>
</evidence>
<comment type="caution">
    <text evidence="7">The sequence shown here is derived from an EMBL/GenBank/DDBJ whole genome shotgun (WGS) entry which is preliminary data.</text>
</comment>
<keyword evidence="2" id="KW-0238">DNA-binding</keyword>
<dbReference type="PROSITE" id="PS00397">
    <property type="entry name" value="RECOMBINASES_1"/>
    <property type="match status" value="1"/>
</dbReference>
<evidence type="ECO:0000313" key="8">
    <source>
        <dbReference type="Proteomes" id="UP000321058"/>
    </source>
</evidence>
<dbReference type="GO" id="GO:0000150">
    <property type="term" value="F:DNA strand exchange activity"/>
    <property type="evidence" value="ECO:0007669"/>
    <property type="project" value="InterPro"/>
</dbReference>
<dbReference type="InterPro" id="IPR050639">
    <property type="entry name" value="SSR_resolvase"/>
</dbReference>
<dbReference type="SMART" id="SM00857">
    <property type="entry name" value="Resolvase"/>
    <property type="match status" value="1"/>
</dbReference>
<reference evidence="7 8" key="1">
    <citation type="submission" date="2019-07" db="EMBL/GenBank/DDBJ databases">
        <title>Whole genome shotgun sequence of Reyranella soli NBRC 108950.</title>
        <authorList>
            <person name="Hosoyama A."/>
            <person name="Uohara A."/>
            <person name="Ohji S."/>
            <person name="Ichikawa N."/>
        </authorList>
    </citation>
    <scope>NUCLEOTIDE SEQUENCE [LARGE SCALE GENOMIC DNA]</scope>
    <source>
        <strain evidence="7 8">NBRC 108950</strain>
    </source>
</reference>
<dbReference type="GO" id="GO:0015074">
    <property type="term" value="P:DNA integration"/>
    <property type="evidence" value="ECO:0007669"/>
    <property type="project" value="UniProtKB-KW"/>
</dbReference>